<evidence type="ECO:0000256" key="2">
    <source>
        <dbReference type="ARBA" id="ARBA00023002"/>
    </source>
</evidence>
<keyword evidence="3" id="KW-0676">Redox-active center</keyword>
<feature type="domain" description="Thioredoxin" evidence="4">
    <location>
        <begin position="3"/>
        <end position="161"/>
    </location>
</feature>
<organism evidence="5 6">
    <name type="scientific">Brevundimonas intermedia</name>
    <dbReference type="NCBI Taxonomy" id="74315"/>
    <lineage>
        <taxon>Bacteria</taxon>
        <taxon>Pseudomonadati</taxon>
        <taxon>Pseudomonadota</taxon>
        <taxon>Alphaproteobacteria</taxon>
        <taxon>Caulobacterales</taxon>
        <taxon>Caulobacteraceae</taxon>
        <taxon>Brevundimonas</taxon>
    </lineage>
</organism>
<dbReference type="RefSeq" id="WP_271164407.1">
    <property type="nucleotide sequence ID" value="NZ_BSFD01000002.1"/>
</dbReference>
<sequence length="161" mass="16882">MTIQIGDRIPDATFAQATAEGPKPVSTADVFAGKTVALFAVPGAFTPTCSARHLPGFKDNLEAIKGKGVDVVACISVNDAFVMKAWAESQGIEDESIVMLADGNGDLTRELGLVLDGSGFGLGQRSQRYSMLVKDGVVAQLNIEQGGEFKVSSAEHLLAQL</sequence>
<comment type="caution">
    <text evidence="5">The sequence shown here is derived from an EMBL/GenBank/DDBJ whole genome shotgun (WGS) entry which is preliminary data.</text>
</comment>
<evidence type="ECO:0000313" key="6">
    <source>
        <dbReference type="Proteomes" id="UP001143509"/>
    </source>
</evidence>
<dbReference type="Pfam" id="PF08534">
    <property type="entry name" value="Redoxin"/>
    <property type="match status" value="1"/>
</dbReference>
<dbReference type="InterPro" id="IPR037944">
    <property type="entry name" value="PRX5-like"/>
</dbReference>
<reference evidence="5" key="2">
    <citation type="submission" date="2023-01" db="EMBL/GenBank/DDBJ databases">
        <authorList>
            <person name="Sun Q."/>
            <person name="Evtushenko L."/>
        </authorList>
    </citation>
    <scope>NUCLEOTIDE SEQUENCE</scope>
    <source>
        <strain evidence="5">VKM B-1499</strain>
    </source>
</reference>
<dbReference type="InterPro" id="IPR013766">
    <property type="entry name" value="Thioredoxin_domain"/>
</dbReference>
<name>A0ABQ5T7P1_9CAUL</name>
<dbReference type="PROSITE" id="PS51352">
    <property type="entry name" value="THIOREDOXIN_2"/>
    <property type="match status" value="1"/>
</dbReference>
<dbReference type="EMBL" id="BSFD01000002">
    <property type="protein sequence ID" value="GLK48165.1"/>
    <property type="molecule type" value="Genomic_DNA"/>
</dbReference>
<proteinExistence type="inferred from homology"/>
<dbReference type="Proteomes" id="UP001143509">
    <property type="component" value="Unassembled WGS sequence"/>
</dbReference>
<protein>
    <recommendedName>
        <fullName evidence="3">Glutathione-dependent peroxiredoxin</fullName>
        <ecNumber evidence="3">1.11.1.27</ecNumber>
    </recommendedName>
</protein>
<dbReference type="Gene3D" id="3.40.30.10">
    <property type="entry name" value="Glutaredoxin"/>
    <property type="match status" value="1"/>
</dbReference>
<dbReference type="CDD" id="cd03013">
    <property type="entry name" value="PRX5_like"/>
    <property type="match status" value="1"/>
</dbReference>
<keyword evidence="6" id="KW-1185">Reference proteome</keyword>
<dbReference type="InterPro" id="IPR013740">
    <property type="entry name" value="Redoxin"/>
</dbReference>
<dbReference type="EC" id="1.11.1.27" evidence="3"/>
<dbReference type="InterPro" id="IPR036249">
    <property type="entry name" value="Thioredoxin-like_sf"/>
</dbReference>
<dbReference type="PANTHER" id="PTHR10430:SF16">
    <property type="entry name" value="PEROXIREDOXIN-5, MITOCHONDRIAL"/>
    <property type="match status" value="1"/>
</dbReference>
<reference evidence="5" key="1">
    <citation type="journal article" date="2014" name="Int. J. Syst. Evol. Microbiol.">
        <title>Complete genome of a new Firmicutes species belonging to the dominant human colonic microbiota ('Ruminococcus bicirculans') reveals two chromosomes and a selective capacity to utilize plant glucans.</title>
        <authorList>
            <consortium name="NISC Comparative Sequencing Program"/>
            <person name="Wegmann U."/>
            <person name="Louis P."/>
            <person name="Goesmann A."/>
            <person name="Henrissat B."/>
            <person name="Duncan S.H."/>
            <person name="Flint H.J."/>
        </authorList>
    </citation>
    <scope>NUCLEOTIDE SEQUENCE</scope>
    <source>
        <strain evidence="5">VKM B-1499</strain>
    </source>
</reference>
<keyword evidence="2 3" id="KW-0560">Oxidoreductase</keyword>
<evidence type="ECO:0000256" key="1">
    <source>
        <dbReference type="ARBA" id="ARBA00022559"/>
    </source>
</evidence>
<comment type="similarity">
    <text evidence="3">Belongs to the peroxiredoxin family. Prx5 subfamily.</text>
</comment>
<dbReference type="PANTHER" id="PTHR10430">
    <property type="entry name" value="PEROXIREDOXIN"/>
    <property type="match status" value="1"/>
</dbReference>
<gene>
    <name evidence="5" type="ORF">GCM10017620_11380</name>
</gene>
<evidence type="ECO:0000256" key="3">
    <source>
        <dbReference type="RuleBase" id="RU366011"/>
    </source>
</evidence>
<evidence type="ECO:0000259" key="4">
    <source>
        <dbReference type="PROSITE" id="PS51352"/>
    </source>
</evidence>
<keyword evidence="1 3" id="KW-0575">Peroxidase</keyword>
<keyword evidence="3" id="KW-0049">Antioxidant</keyword>
<comment type="function">
    <text evidence="3">Thiol-specific peroxidase that catalyzes the reduction of hydrogen peroxide and organic hydroperoxides to water and alcohols, respectively. Plays a role in cell protection against oxidative stress by detoxifying peroxides.</text>
</comment>
<accession>A0ABQ5T7P1</accession>
<evidence type="ECO:0000313" key="5">
    <source>
        <dbReference type="EMBL" id="GLK48165.1"/>
    </source>
</evidence>
<dbReference type="SUPFAM" id="SSF52833">
    <property type="entry name" value="Thioredoxin-like"/>
    <property type="match status" value="1"/>
</dbReference>
<comment type="catalytic activity">
    <reaction evidence="3">
        <text>a hydroperoxide + 2 glutathione = an alcohol + glutathione disulfide + H2O</text>
        <dbReference type="Rhea" id="RHEA:62632"/>
        <dbReference type="ChEBI" id="CHEBI:15377"/>
        <dbReference type="ChEBI" id="CHEBI:30879"/>
        <dbReference type="ChEBI" id="CHEBI:35924"/>
        <dbReference type="ChEBI" id="CHEBI:57925"/>
        <dbReference type="ChEBI" id="CHEBI:58297"/>
        <dbReference type="EC" id="1.11.1.27"/>
    </reaction>
</comment>